<evidence type="ECO:0000313" key="2">
    <source>
        <dbReference type="Proteomes" id="UP001529510"/>
    </source>
</evidence>
<sequence length="60" mass="6722">MSRYNSDGHLINVTLPTGEVSSFHGNMEKAVRVEATASNRENFIIITNHSADNTIYTLRQ</sequence>
<feature type="non-terminal residue" evidence="1">
    <location>
        <position position="60"/>
    </location>
</feature>
<evidence type="ECO:0000313" key="1">
    <source>
        <dbReference type="EMBL" id="KAL0193730.1"/>
    </source>
</evidence>
<gene>
    <name evidence="1" type="ORF">M9458_012026</name>
</gene>
<keyword evidence="2" id="KW-1185">Reference proteome</keyword>
<dbReference type="Proteomes" id="UP001529510">
    <property type="component" value="Unassembled WGS sequence"/>
</dbReference>
<dbReference type="EMBL" id="JAMKFB020000005">
    <property type="protein sequence ID" value="KAL0193730.1"/>
    <property type="molecule type" value="Genomic_DNA"/>
</dbReference>
<organism evidence="1 2">
    <name type="scientific">Cirrhinus mrigala</name>
    <name type="common">Mrigala</name>
    <dbReference type="NCBI Taxonomy" id="683832"/>
    <lineage>
        <taxon>Eukaryota</taxon>
        <taxon>Metazoa</taxon>
        <taxon>Chordata</taxon>
        <taxon>Craniata</taxon>
        <taxon>Vertebrata</taxon>
        <taxon>Euteleostomi</taxon>
        <taxon>Actinopterygii</taxon>
        <taxon>Neopterygii</taxon>
        <taxon>Teleostei</taxon>
        <taxon>Ostariophysi</taxon>
        <taxon>Cypriniformes</taxon>
        <taxon>Cyprinidae</taxon>
        <taxon>Labeoninae</taxon>
        <taxon>Labeonini</taxon>
        <taxon>Cirrhinus</taxon>
    </lineage>
</organism>
<protein>
    <submittedName>
        <fullName evidence="1">Uncharacterized protein</fullName>
    </submittedName>
</protein>
<proteinExistence type="predicted"/>
<comment type="caution">
    <text evidence="1">The sequence shown here is derived from an EMBL/GenBank/DDBJ whole genome shotgun (WGS) entry which is preliminary data.</text>
</comment>
<dbReference type="AlphaFoldDB" id="A0ABD0R7U5"/>
<accession>A0ABD0R7U5</accession>
<name>A0ABD0R7U5_CIRMR</name>
<reference evidence="1 2" key="1">
    <citation type="submission" date="2024-05" db="EMBL/GenBank/DDBJ databases">
        <title>Genome sequencing and assembly of Indian major carp, Cirrhinus mrigala (Hamilton, 1822).</title>
        <authorList>
            <person name="Mohindra V."/>
            <person name="Chowdhury L.M."/>
            <person name="Lal K."/>
            <person name="Jena J.K."/>
        </authorList>
    </citation>
    <scope>NUCLEOTIDE SEQUENCE [LARGE SCALE GENOMIC DNA]</scope>
    <source>
        <strain evidence="1">CM1030</strain>
        <tissue evidence="1">Blood</tissue>
    </source>
</reference>